<name>A0A7T7BK61_PENDI</name>
<dbReference type="RefSeq" id="XP_065956433.1">
    <property type="nucleotide sequence ID" value="XM_066101350.1"/>
</dbReference>
<evidence type="ECO:0000313" key="2">
    <source>
        <dbReference type="Proteomes" id="UP000595662"/>
    </source>
</evidence>
<dbReference type="GeneID" id="90952847"/>
<dbReference type="Proteomes" id="UP000595662">
    <property type="component" value="Chromosome 2"/>
</dbReference>
<proteinExistence type="predicted"/>
<dbReference type="EMBL" id="CP060775">
    <property type="protein sequence ID" value="QQK42531.1"/>
    <property type="molecule type" value="Genomic_DNA"/>
</dbReference>
<reference evidence="1 2" key="1">
    <citation type="submission" date="2020-08" db="EMBL/GenBank/DDBJ databases">
        <title>The completed genome sequence of the pathogenic ascomycete fungus Penicillium digitatum.</title>
        <authorList>
            <person name="Wang M."/>
        </authorList>
    </citation>
    <scope>NUCLEOTIDE SEQUENCE [LARGE SCALE GENOMIC DNA]</scope>
    <source>
        <strain evidence="1 2">PdW03</strain>
    </source>
</reference>
<dbReference type="AlphaFoldDB" id="A0A7T7BK61"/>
<protein>
    <submittedName>
        <fullName evidence="1">Uncharacterized protein</fullName>
    </submittedName>
</protein>
<sequence>MKELWIRRYQVYLGQEDRALRIDNKGLEIRYLYHEIVFQAFLYVFSMLNLLPSFCILEGIDQDLFYLLSIMNGHAACPKCGAAADGAGKSCGACGATCPV</sequence>
<accession>A0A7T7BK61</accession>
<gene>
    <name evidence="1" type="ORF">Pdw03_6432</name>
</gene>
<organism evidence="1 2">
    <name type="scientific">Penicillium digitatum</name>
    <name type="common">Green mold</name>
    <dbReference type="NCBI Taxonomy" id="36651"/>
    <lineage>
        <taxon>Eukaryota</taxon>
        <taxon>Fungi</taxon>
        <taxon>Dikarya</taxon>
        <taxon>Ascomycota</taxon>
        <taxon>Pezizomycotina</taxon>
        <taxon>Eurotiomycetes</taxon>
        <taxon>Eurotiomycetidae</taxon>
        <taxon>Eurotiales</taxon>
        <taxon>Aspergillaceae</taxon>
        <taxon>Penicillium</taxon>
    </lineage>
</organism>
<evidence type="ECO:0000313" key="1">
    <source>
        <dbReference type="EMBL" id="QQK42531.1"/>
    </source>
</evidence>